<evidence type="ECO:0000256" key="2">
    <source>
        <dbReference type="ARBA" id="ARBA00022484"/>
    </source>
</evidence>
<dbReference type="GO" id="GO:0031380">
    <property type="term" value="C:nuclear RNA-directed RNA polymerase complex"/>
    <property type="evidence" value="ECO:0007669"/>
    <property type="project" value="TreeGrafter"/>
</dbReference>
<evidence type="ECO:0000256" key="3">
    <source>
        <dbReference type="ARBA" id="ARBA00022679"/>
    </source>
</evidence>
<feature type="domain" description="RDRP C-terminal head" evidence="12">
    <location>
        <begin position="890"/>
        <end position="977"/>
    </location>
</feature>
<evidence type="ECO:0000256" key="5">
    <source>
        <dbReference type="ARBA" id="ARBA00022884"/>
    </source>
</evidence>
<dbReference type="InterPro" id="IPR057596">
    <property type="entry name" value="RDRP_core"/>
</dbReference>
<reference evidence="13" key="1">
    <citation type="submission" date="2023-05" db="EMBL/GenBank/DDBJ databases">
        <title>Genome and transcriptome analyses reveal genes involved in the formation of fine ridges on petal epidermal cells in Hibiscus trionum.</title>
        <authorList>
            <person name="Koshimizu S."/>
            <person name="Masuda S."/>
            <person name="Ishii T."/>
            <person name="Shirasu K."/>
            <person name="Hoshino A."/>
            <person name="Arita M."/>
        </authorList>
    </citation>
    <scope>NUCLEOTIDE SEQUENCE</scope>
    <source>
        <strain evidence="13">Hamamatsu line</strain>
    </source>
</reference>
<comment type="caution">
    <text evidence="13">The sequence shown here is derived from an EMBL/GenBank/DDBJ whole genome shotgun (WGS) entry which is preliminary data.</text>
</comment>
<keyword evidence="2 8" id="KW-0696">RNA-directed RNA polymerase</keyword>
<dbReference type="GO" id="GO:0003968">
    <property type="term" value="F:RNA-directed RNA polymerase activity"/>
    <property type="evidence" value="ECO:0007669"/>
    <property type="project" value="UniProtKB-KW"/>
</dbReference>
<accession>A0A9W7I5S0</accession>
<evidence type="ECO:0000256" key="8">
    <source>
        <dbReference type="RuleBase" id="RU363098"/>
    </source>
</evidence>
<feature type="domain" description="RDRP helical" evidence="11">
    <location>
        <begin position="140"/>
        <end position="202"/>
    </location>
</feature>
<dbReference type="GO" id="GO:0003723">
    <property type="term" value="F:RNA binding"/>
    <property type="evidence" value="ECO:0007669"/>
    <property type="project" value="UniProtKB-KW"/>
</dbReference>
<keyword evidence="5 8" id="KW-0694">RNA-binding</keyword>
<feature type="region of interest" description="Disordered" evidence="9">
    <location>
        <begin position="74"/>
        <end position="101"/>
    </location>
</feature>
<evidence type="ECO:0000256" key="7">
    <source>
        <dbReference type="ARBA" id="ARBA00048744"/>
    </source>
</evidence>
<evidence type="ECO:0000259" key="10">
    <source>
        <dbReference type="Pfam" id="PF05183"/>
    </source>
</evidence>
<dbReference type="OrthoDB" id="6513042at2759"/>
<feature type="compositionally biased region" description="Polar residues" evidence="9">
    <location>
        <begin position="74"/>
        <end position="83"/>
    </location>
</feature>
<name>A0A9W7I5S0_HIBTR</name>
<evidence type="ECO:0000256" key="1">
    <source>
        <dbReference type="ARBA" id="ARBA00005762"/>
    </source>
</evidence>
<dbReference type="InterPro" id="IPR058752">
    <property type="entry name" value="RDRP_C_head"/>
</dbReference>
<gene>
    <name evidence="13" type="ORF">HRI_002615100</name>
</gene>
<dbReference type="InterPro" id="IPR058751">
    <property type="entry name" value="RDRP_helical"/>
</dbReference>
<keyword evidence="3 8" id="KW-0808">Transferase</keyword>
<dbReference type="GO" id="GO:0030422">
    <property type="term" value="P:siRNA processing"/>
    <property type="evidence" value="ECO:0007669"/>
    <property type="project" value="TreeGrafter"/>
</dbReference>
<comment type="function">
    <text evidence="8">Probably involved in the RNA silencing pathway and required for the generation of small interfering RNAs (siRNAs).</text>
</comment>
<dbReference type="AlphaFoldDB" id="A0A9W7I5S0"/>
<dbReference type="Pfam" id="PF26253">
    <property type="entry name" value="RdRP_head"/>
    <property type="match status" value="1"/>
</dbReference>
<evidence type="ECO:0000256" key="9">
    <source>
        <dbReference type="SAM" id="MobiDB-lite"/>
    </source>
</evidence>
<dbReference type="PANTHER" id="PTHR23079:SF55">
    <property type="entry name" value="RNA-DIRECTED RNA POLYMERASE"/>
    <property type="match status" value="1"/>
</dbReference>
<evidence type="ECO:0000259" key="12">
    <source>
        <dbReference type="Pfam" id="PF26253"/>
    </source>
</evidence>
<dbReference type="Pfam" id="PF26252">
    <property type="entry name" value="RdRP_helical"/>
    <property type="match status" value="1"/>
</dbReference>
<keyword evidence="4 8" id="KW-0548">Nucleotidyltransferase</keyword>
<comment type="similarity">
    <text evidence="1 8">Belongs to the RdRP family.</text>
</comment>
<proteinExistence type="inferred from homology"/>
<dbReference type="EMBL" id="BSYR01000022">
    <property type="protein sequence ID" value="GMI89458.1"/>
    <property type="molecule type" value="Genomic_DNA"/>
</dbReference>
<organism evidence="13 14">
    <name type="scientific">Hibiscus trionum</name>
    <name type="common">Flower of an hour</name>
    <dbReference type="NCBI Taxonomy" id="183268"/>
    <lineage>
        <taxon>Eukaryota</taxon>
        <taxon>Viridiplantae</taxon>
        <taxon>Streptophyta</taxon>
        <taxon>Embryophyta</taxon>
        <taxon>Tracheophyta</taxon>
        <taxon>Spermatophyta</taxon>
        <taxon>Magnoliopsida</taxon>
        <taxon>eudicotyledons</taxon>
        <taxon>Gunneridae</taxon>
        <taxon>Pentapetalae</taxon>
        <taxon>rosids</taxon>
        <taxon>malvids</taxon>
        <taxon>Malvales</taxon>
        <taxon>Malvaceae</taxon>
        <taxon>Malvoideae</taxon>
        <taxon>Hibiscus</taxon>
    </lineage>
</organism>
<dbReference type="EC" id="2.7.7.48" evidence="8"/>
<dbReference type="PANTHER" id="PTHR23079">
    <property type="entry name" value="RNA-DEPENDENT RNA POLYMERASE"/>
    <property type="match status" value="1"/>
</dbReference>
<protein>
    <recommendedName>
        <fullName evidence="8">RNA-dependent RNA polymerase</fullName>
        <ecNumber evidence="8">2.7.7.48</ecNumber>
    </recommendedName>
</protein>
<evidence type="ECO:0000256" key="6">
    <source>
        <dbReference type="ARBA" id="ARBA00023158"/>
    </source>
</evidence>
<feature type="domain" description="RDRP core" evidence="10">
    <location>
        <begin position="226"/>
        <end position="850"/>
    </location>
</feature>
<feature type="compositionally biased region" description="Low complexity" evidence="9">
    <location>
        <begin position="84"/>
        <end position="97"/>
    </location>
</feature>
<dbReference type="Proteomes" id="UP001165190">
    <property type="component" value="Unassembled WGS sequence"/>
</dbReference>
<evidence type="ECO:0000313" key="13">
    <source>
        <dbReference type="EMBL" id="GMI89458.1"/>
    </source>
</evidence>
<evidence type="ECO:0000256" key="4">
    <source>
        <dbReference type="ARBA" id="ARBA00022695"/>
    </source>
</evidence>
<sequence>MENNLNKDVVLPPTVEALMSRICREQNQPPLPNSTKQALAERGEEASLKILQTIQRSEIRTTFDRYVMYLIRESNGNGSPQKRSNLSPSNSSPFSSPAKPCRLMMSSPGGDHVNVASTSAPATPIKSSSAIVGREEGFSPQLVALGKLEFRKAFLILSYSGQNRLEEVITADEIQSYKNLAMDVFEEKVWDSLGQRYAPADRVKSLEWESGKTYEYHCHVNENGSYRFKGPYFERTRSHLQRVLGDDNVLDVKFEKDGKSLVGSDFVEFKRIAKEGILVGLRRYRFFVFKDGGKEAKKKDPSTSSVKCLFVRFESNASIDEGKEYVLSGKTVKEARSLFMHVHTLPSMAKYMARFSLILSKTMKLEVDLSNVLFDVLEDTPCTDNEGNFVFDKDGKYRIHTDGTGFISEDLALKCPKNVFKGSITNGANIEIQTIGALMGESPDMESTKSHRGVPPLLLQIRFFYNGYAIKGTLLVKKQLPPRTIHVRHSMVKVRPDSNPSNYPTINSLEVVTTSNQPKRTNLSRNLTMLLSHGGVPDDFFMDILKNALEESQRGFSNKRTALKVALNCGGMDELGVAKMILSGIPLDESFLQFRMSIMLNKDRKNLLEGKLPITESYYLMGTVDPSETLKSGEVSIILDNGQISGKVLVYRSPGVHFGDVHVLNARYVDKLNEFVGHAKYAIFLPCNGPRSLADEMAGGDFDGDMFFVSQNPQLLDYFKASEPWEEECSTPEGPSPQPNELSDEELESELFDSFLKARFQPSYAVSAAADNWYAIMDRFLTLKDPSEKALMKENLKSLINLYYEALDASKTGKKIVIPEELRVAVFPHYMERDNSFKSTSILGKIYDYVKSYQEEVSKTEVRKLPCFDIGVLEDECRGKWTALYEEYRKDMTGAQNFPSKEQRDAASNAVYDKYKKELYGALELEERQRPMDEIRKEAVAIYNICYDYAMKIDNVGRCGFAWKVAGSALMNLYASQLGESTISCAPSVLKELFS</sequence>
<keyword evidence="6 8" id="KW-0943">RNA-mediated gene silencing</keyword>
<keyword evidence="14" id="KW-1185">Reference proteome</keyword>
<dbReference type="Pfam" id="PF05183">
    <property type="entry name" value="RdRP"/>
    <property type="match status" value="1"/>
</dbReference>
<dbReference type="InterPro" id="IPR007855">
    <property type="entry name" value="RDRP"/>
</dbReference>
<evidence type="ECO:0000259" key="11">
    <source>
        <dbReference type="Pfam" id="PF26252"/>
    </source>
</evidence>
<comment type="catalytic activity">
    <reaction evidence="7 8">
        <text>RNA(n) + a ribonucleoside 5'-triphosphate = RNA(n+1) + diphosphate</text>
        <dbReference type="Rhea" id="RHEA:21248"/>
        <dbReference type="Rhea" id="RHEA-COMP:14527"/>
        <dbReference type="Rhea" id="RHEA-COMP:17342"/>
        <dbReference type="ChEBI" id="CHEBI:33019"/>
        <dbReference type="ChEBI" id="CHEBI:61557"/>
        <dbReference type="ChEBI" id="CHEBI:140395"/>
        <dbReference type="EC" id="2.7.7.48"/>
    </reaction>
</comment>
<evidence type="ECO:0000313" key="14">
    <source>
        <dbReference type="Proteomes" id="UP001165190"/>
    </source>
</evidence>